<organism evidence="3 4">
    <name type="scientific">Abyssobacteria bacterium (strain SURF_5)</name>
    <dbReference type="NCBI Taxonomy" id="2093360"/>
    <lineage>
        <taxon>Bacteria</taxon>
        <taxon>Pseudomonadati</taxon>
        <taxon>Candidatus Hydrogenedentota</taxon>
        <taxon>Candidatus Abyssobacteria</taxon>
    </lineage>
</organism>
<dbReference type="AlphaFoldDB" id="A0A3A4N5F8"/>
<dbReference type="InterPro" id="IPR028098">
    <property type="entry name" value="Glyco_trans_4-like_N"/>
</dbReference>
<evidence type="ECO:0000313" key="4">
    <source>
        <dbReference type="Proteomes" id="UP000265882"/>
    </source>
</evidence>
<dbReference type="Pfam" id="PF13439">
    <property type="entry name" value="Glyco_transf_4"/>
    <property type="match status" value="1"/>
</dbReference>
<dbReference type="GO" id="GO:0016757">
    <property type="term" value="F:glycosyltransferase activity"/>
    <property type="evidence" value="ECO:0007669"/>
    <property type="project" value="InterPro"/>
</dbReference>
<dbReference type="Proteomes" id="UP000265882">
    <property type="component" value="Unassembled WGS sequence"/>
</dbReference>
<comment type="caution">
    <text evidence="3">The sequence shown here is derived from an EMBL/GenBank/DDBJ whole genome shotgun (WGS) entry which is preliminary data.</text>
</comment>
<dbReference type="CDD" id="cd03801">
    <property type="entry name" value="GT4_PimA-like"/>
    <property type="match status" value="1"/>
</dbReference>
<dbReference type="InterPro" id="IPR050194">
    <property type="entry name" value="Glycosyltransferase_grp1"/>
</dbReference>
<evidence type="ECO:0000313" key="3">
    <source>
        <dbReference type="EMBL" id="RJP17133.1"/>
    </source>
</evidence>
<accession>A0A3A4N5F8</accession>
<gene>
    <name evidence="3" type="ORF">C4520_17585</name>
</gene>
<dbReference type="PANTHER" id="PTHR45947:SF3">
    <property type="entry name" value="SULFOQUINOVOSYL TRANSFERASE SQD2"/>
    <property type="match status" value="1"/>
</dbReference>
<reference evidence="3 4" key="1">
    <citation type="journal article" date="2017" name="ISME J.">
        <title>Energy and carbon metabolisms in a deep terrestrial subsurface fluid microbial community.</title>
        <authorList>
            <person name="Momper L."/>
            <person name="Jungbluth S.P."/>
            <person name="Lee M.D."/>
            <person name="Amend J.P."/>
        </authorList>
    </citation>
    <scope>NUCLEOTIDE SEQUENCE [LARGE SCALE GENOMIC DNA]</scope>
    <source>
        <strain evidence="3">SURF_5</strain>
    </source>
</reference>
<feature type="domain" description="Glycosyltransferase subfamily 4-like N-terminal" evidence="2">
    <location>
        <begin position="19"/>
        <end position="188"/>
    </location>
</feature>
<feature type="domain" description="Glycosyl transferase family 1" evidence="1">
    <location>
        <begin position="199"/>
        <end position="361"/>
    </location>
</feature>
<name>A0A3A4N5F8_ABYX5</name>
<dbReference type="SUPFAM" id="SSF53756">
    <property type="entry name" value="UDP-Glycosyltransferase/glycogen phosphorylase"/>
    <property type="match status" value="1"/>
</dbReference>
<evidence type="ECO:0000259" key="2">
    <source>
        <dbReference type="Pfam" id="PF13439"/>
    </source>
</evidence>
<dbReference type="InterPro" id="IPR001296">
    <property type="entry name" value="Glyco_trans_1"/>
</dbReference>
<dbReference type="PANTHER" id="PTHR45947">
    <property type="entry name" value="SULFOQUINOVOSYL TRANSFERASE SQD2"/>
    <property type="match status" value="1"/>
</dbReference>
<dbReference type="Pfam" id="PF00534">
    <property type="entry name" value="Glycos_transf_1"/>
    <property type="match status" value="1"/>
</dbReference>
<sequence>MRIAYICMDPGIPVFGSKGSSVHVQEMIRALRRQKVEIRLITANAGGNDLSNRQNLVVHQLSAAPNSDPGARERAALAANSNVHEYLRRTGPYDFIYERFALWSFAGMEHARAAGIPGILEVNAPLIEEQARHRVLVHKALAERAARRSFRAASSILAVSAEVADWVSVYPEAAGRIHVISNGVDTERFHPDVPPAVDRKPDSFTIGFVGTLKPWHDLDTLVDAFQQLHDRYSDVRLLIVGDGPRRKHLKDTLAARHLLKSAQLIGAVNPSEVPAWLTSMDAALALYPDLDHFYFSPLKVYEYLAAGLPVVATNIGKLGGVITHGENGFLCPPGDTAAVVSALETLRKDRDLRERMGKSARALVSKAHTWDAVAKRVLELAAPNESSHGIAAEGAGC</sequence>
<dbReference type="EMBL" id="QZKU01000120">
    <property type="protein sequence ID" value="RJP17133.1"/>
    <property type="molecule type" value="Genomic_DNA"/>
</dbReference>
<proteinExistence type="predicted"/>
<evidence type="ECO:0000259" key="1">
    <source>
        <dbReference type="Pfam" id="PF00534"/>
    </source>
</evidence>
<keyword evidence="3" id="KW-0808">Transferase</keyword>
<protein>
    <submittedName>
        <fullName evidence="3">Glycosyltransferase family 1 protein</fullName>
    </submittedName>
</protein>
<dbReference type="Gene3D" id="3.40.50.2000">
    <property type="entry name" value="Glycogen Phosphorylase B"/>
    <property type="match status" value="2"/>
</dbReference>